<feature type="compositionally biased region" description="Polar residues" evidence="1">
    <location>
        <begin position="100"/>
        <end position="119"/>
    </location>
</feature>
<dbReference type="Gene3D" id="3.40.970.10">
    <property type="entry name" value="Ribonuclease H1, N-terminal domain"/>
    <property type="match status" value="1"/>
</dbReference>
<comment type="caution">
    <text evidence="3">The sequence shown here is derived from an EMBL/GenBank/DDBJ whole genome shotgun (WGS) entry which is preliminary data.</text>
</comment>
<sequence>MPAPPQTPRRMRVIGGITGGSLRSPSKVQTTTTTTTTITPKCVRVKTVVDTVETYADVQTVNETAAEGSVAEESSTTPDSESDLDYEDDYGDFNDDDFQPPQSVTPAPSTRASAQSSGSRVPVQPAVSRTPVQMKKVYRPTPPNALLKFKGPCYILTRAQETGLFRTRKQLLERIAGLGRRAVWERRKDYEDGARIYNELYNAGFVFAEPLPGSRFVNNAFDLVPDVPQSLSFRAPDARRHPPPSHFRQGNMYKYYVVTKGEQVGIFGSWVEASARVDSLRRFSGRASWMRYDTFRAASHAYTIAYHLEELVATPVVGGFFDRLDNSRRRS</sequence>
<organism evidence="3 4">
    <name type="scientific">Gymnopilus dilepis</name>
    <dbReference type="NCBI Taxonomy" id="231916"/>
    <lineage>
        <taxon>Eukaryota</taxon>
        <taxon>Fungi</taxon>
        <taxon>Dikarya</taxon>
        <taxon>Basidiomycota</taxon>
        <taxon>Agaricomycotina</taxon>
        <taxon>Agaricomycetes</taxon>
        <taxon>Agaricomycetidae</taxon>
        <taxon>Agaricales</taxon>
        <taxon>Agaricineae</taxon>
        <taxon>Hymenogastraceae</taxon>
        <taxon>Gymnopilus</taxon>
    </lineage>
</organism>
<protein>
    <recommendedName>
        <fullName evidence="2">Ribonuclease H1 N-terminal domain-containing protein</fullName>
    </recommendedName>
</protein>
<proteinExistence type="predicted"/>
<evidence type="ECO:0000259" key="2">
    <source>
        <dbReference type="Pfam" id="PF01693"/>
    </source>
</evidence>
<evidence type="ECO:0000256" key="1">
    <source>
        <dbReference type="SAM" id="MobiDB-lite"/>
    </source>
</evidence>
<dbReference type="Pfam" id="PF01693">
    <property type="entry name" value="Cauli_VI"/>
    <property type="match status" value="1"/>
</dbReference>
<dbReference type="EMBL" id="NHYE01000169">
    <property type="protein sequence ID" value="PPR07163.1"/>
    <property type="molecule type" value="Genomic_DNA"/>
</dbReference>
<feature type="compositionally biased region" description="Acidic residues" evidence="1">
    <location>
        <begin position="80"/>
        <end position="98"/>
    </location>
</feature>
<evidence type="ECO:0000313" key="4">
    <source>
        <dbReference type="Proteomes" id="UP000284706"/>
    </source>
</evidence>
<dbReference type="OrthoDB" id="2675575at2759"/>
<feature type="region of interest" description="Disordered" evidence="1">
    <location>
        <begin position="1"/>
        <end position="34"/>
    </location>
</feature>
<name>A0A409YW17_9AGAR</name>
<accession>A0A409YW17</accession>
<evidence type="ECO:0000313" key="3">
    <source>
        <dbReference type="EMBL" id="PPR07163.1"/>
    </source>
</evidence>
<gene>
    <name evidence="3" type="ORF">CVT26_012667</name>
</gene>
<dbReference type="AlphaFoldDB" id="A0A409YW17"/>
<dbReference type="InterPro" id="IPR011320">
    <property type="entry name" value="RNase_H1_N"/>
</dbReference>
<dbReference type="InParanoid" id="A0A409YW17"/>
<dbReference type="InterPro" id="IPR037056">
    <property type="entry name" value="RNase_H1_N_sf"/>
</dbReference>
<dbReference type="STRING" id="231916.A0A409YW17"/>
<feature type="region of interest" description="Disordered" evidence="1">
    <location>
        <begin position="63"/>
        <end position="128"/>
    </location>
</feature>
<reference evidence="3 4" key="1">
    <citation type="journal article" date="2018" name="Evol. Lett.">
        <title>Horizontal gene cluster transfer increased hallucinogenic mushroom diversity.</title>
        <authorList>
            <person name="Reynolds H.T."/>
            <person name="Vijayakumar V."/>
            <person name="Gluck-Thaler E."/>
            <person name="Korotkin H.B."/>
            <person name="Matheny P.B."/>
            <person name="Slot J.C."/>
        </authorList>
    </citation>
    <scope>NUCLEOTIDE SEQUENCE [LARGE SCALE GENOMIC DNA]</scope>
    <source>
        <strain evidence="3 4">SRW20</strain>
    </source>
</reference>
<feature type="domain" description="Ribonuclease H1 N-terminal" evidence="2">
    <location>
        <begin position="254"/>
        <end position="298"/>
    </location>
</feature>
<dbReference type="Proteomes" id="UP000284706">
    <property type="component" value="Unassembled WGS sequence"/>
</dbReference>
<keyword evidence="4" id="KW-1185">Reference proteome</keyword>